<keyword evidence="4" id="KW-1185">Reference proteome</keyword>
<evidence type="ECO:0000256" key="1">
    <source>
        <dbReference type="SAM" id="SignalP"/>
    </source>
</evidence>
<dbReference type="Proteomes" id="UP000800092">
    <property type="component" value="Unassembled WGS sequence"/>
</dbReference>
<sequence>MKHLLITSLLVVYVATHSWVEQVTQIYMGRIIGNPGYPRGNVPRNSYTFLTQHDATMTHLLPPNGRPDGEIWDTDLMCMPSQERFNETAGSPILNTTAGSTILLRYQENGHITLPNTPPGKPSSGNVSVYWTRYSRPTDTLKAIHNIWTQDGKGGDQKGSLLAKLPFDDGTCYQVNDSPESYRRQRLPQPQHDAYEGTNLWCGNTVEIPKGVRPGIHSLYWVWDWPSYEHGVQKPEIYTTCIDIEVTE</sequence>
<organism evidence="3 4">
    <name type="scientific">Viridothelium virens</name>
    <name type="common">Speckled blister lichen</name>
    <name type="synonym">Trypethelium virens</name>
    <dbReference type="NCBI Taxonomy" id="1048519"/>
    <lineage>
        <taxon>Eukaryota</taxon>
        <taxon>Fungi</taxon>
        <taxon>Dikarya</taxon>
        <taxon>Ascomycota</taxon>
        <taxon>Pezizomycotina</taxon>
        <taxon>Dothideomycetes</taxon>
        <taxon>Dothideomycetes incertae sedis</taxon>
        <taxon>Trypetheliales</taxon>
        <taxon>Trypetheliaceae</taxon>
        <taxon>Viridothelium</taxon>
    </lineage>
</organism>
<name>A0A6A6GRQ5_VIRVR</name>
<dbReference type="OrthoDB" id="64281at2759"/>
<dbReference type="AlphaFoldDB" id="A0A6A6GRQ5"/>
<feature type="signal peptide" evidence="1">
    <location>
        <begin position="1"/>
        <end position="16"/>
    </location>
</feature>
<feature type="domain" description="DUF7492" evidence="2">
    <location>
        <begin position="15"/>
        <end position="247"/>
    </location>
</feature>
<keyword evidence="1" id="KW-0732">Signal</keyword>
<accession>A0A6A6GRQ5</accession>
<proteinExistence type="predicted"/>
<dbReference type="EMBL" id="ML991943">
    <property type="protein sequence ID" value="KAF2228444.1"/>
    <property type="molecule type" value="Genomic_DNA"/>
</dbReference>
<dbReference type="Pfam" id="PF24320">
    <property type="entry name" value="DUF7492"/>
    <property type="match status" value="1"/>
</dbReference>
<reference evidence="3" key="1">
    <citation type="journal article" date="2020" name="Stud. Mycol.">
        <title>101 Dothideomycetes genomes: a test case for predicting lifestyles and emergence of pathogens.</title>
        <authorList>
            <person name="Haridas S."/>
            <person name="Albert R."/>
            <person name="Binder M."/>
            <person name="Bloem J."/>
            <person name="Labutti K."/>
            <person name="Salamov A."/>
            <person name="Andreopoulos B."/>
            <person name="Baker S."/>
            <person name="Barry K."/>
            <person name="Bills G."/>
            <person name="Bluhm B."/>
            <person name="Cannon C."/>
            <person name="Castanera R."/>
            <person name="Culley D."/>
            <person name="Daum C."/>
            <person name="Ezra D."/>
            <person name="Gonzalez J."/>
            <person name="Henrissat B."/>
            <person name="Kuo A."/>
            <person name="Liang C."/>
            <person name="Lipzen A."/>
            <person name="Lutzoni F."/>
            <person name="Magnuson J."/>
            <person name="Mondo S."/>
            <person name="Nolan M."/>
            <person name="Ohm R."/>
            <person name="Pangilinan J."/>
            <person name="Park H.-J."/>
            <person name="Ramirez L."/>
            <person name="Alfaro M."/>
            <person name="Sun H."/>
            <person name="Tritt A."/>
            <person name="Yoshinaga Y."/>
            <person name="Zwiers L.-H."/>
            <person name="Turgeon B."/>
            <person name="Goodwin S."/>
            <person name="Spatafora J."/>
            <person name="Crous P."/>
            <person name="Grigoriev I."/>
        </authorList>
    </citation>
    <scope>NUCLEOTIDE SEQUENCE</scope>
    <source>
        <strain evidence="3">Tuck. ex Michener</strain>
    </source>
</reference>
<dbReference type="InterPro" id="IPR055915">
    <property type="entry name" value="DUF7492"/>
</dbReference>
<feature type="chain" id="PRO_5025515731" description="DUF7492 domain-containing protein" evidence="1">
    <location>
        <begin position="17"/>
        <end position="248"/>
    </location>
</feature>
<evidence type="ECO:0000259" key="2">
    <source>
        <dbReference type="Pfam" id="PF24320"/>
    </source>
</evidence>
<protein>
    <recommendedName>
        <fullName evidence="2">DUF7492 domain-containing protein</fullName>
    </recommendedName>
</protein>
<gene>
    <name evidence="3" type="ORF">EV356DRAFT_495519</name>
</gene>
<evidence type="ECO:0000313" key="4">
    <source>
        <dbReference type="Proteomes" id="UP000800092"/>
    </source>
</evidence>
<evidence type="ECO:0000313" key="3">
    <source>
        <dbReference type="EMBL" id="KAF2228444.1"/>
    </source>
</evidence>